<evidence type="ECO:0000256" key="1">
    <source>
        <dbReference type="SAM" id="MobiDB-lite"/>
    </source>
</evidence>
<name>A0A5B0SGW0_PUCGR</name>
<feature type="region of interest" description="Disordered" evidence="1">
    <location>
        <begin position="35"/>
        <end position="83"/>
    </location>
</feature>
<gene>
    <name evidence="2" type="ORF">PGTUg99_012536</name>
</gene>
<feature type="compositionally biased region" description="Polar residues" evidence="1">
    <location>
        <begin position="38"/>
        <end position="79"/>
    </location>
</feature>
<comment type="caution">
    <text evidence="2">The sequence shown here is derived from an EMBL/GenBank/DDBJ whole genome shotgun (WGS) entry which is preliminary data.</text>
</comment>
<sequence length="133" mass="14260">MCRLLLILIPKRSSLFKHLDLAPLPSSAIQLLGRSSLPRDSSPTSRIIPQAVADSQASGSSSPVAVDQPSPTHSQTSSESHTRALGQLSLAKQSNLIGAASIVPEVAYFYVITCLPEVTYFDDHHLPPHGHMP</sequence>
<evidence type="ECO:0000313" key="3">
    <source>
        <dbReference type="Proteomes" id="UP000325313"/>
    </source>
</evidence>
<dbReference type="Proteomes" id="UP000325313">
    <property type="component" value="Unassembled WGS sequence"/>
</dbReference>
<dbReference type="AlphaFoldDB" id="A0A5B0SGW0"/>
<protein>
    <submittedName>
        <fullName evidence="2">Uncharacterized protein</fullName>
    </submittedName>
</protein>
<reference evidence="2 3" key="1">
    <citation type="submission" date="2019-05" db="EMBL/GenBank/DDBJ databases">
        <title>Emergence of the Ug99 lineage of the wheat stem rust pathogen through somatic hybridization.</title>
        <authorList>
            <person name="Li F."/>
            <person name="Upadhyaya N.M."/>
            <person name="Sperschneider J."/>
            <person name="Matny O."/>
            <person name="Nguyen-Phuc H."/>
            <person name="Mago R."/>
            <person name="Raley C."/>
            <person name="Miller M.E."/>
            <person name="Silverstein K.A.T."/>
            <person name="Henningsen E."/>
            <person name="Hirsch C.D."/>
            <person name="Visser B."/>
            <person name="Pretorius Z.A."/>
            <person name="Steffenson B.J."/>
            <person name="Schwessinger B."/>
            <person name="Dodds P.N."/>
            <person name="Figueroa M."/>
        </authorList>
    </citation>
    <scope>NUCLEOTIDE SEQUENCE [LARGE SCALE GENOMIC DNA]</scope>
    <source>
        <strain evidence="2 3">Ug99</strain>
    </source>
</reference>
<accession>A0A5B0SGW0</accession>
<evidence type="ECO:0000313" key="2">
    <source>
        <dbReference type="EMBL" id="KAA1137000.1"/>
    </source>
</evidence>
<dbReference type="EMBL" id="VDEP01000014">
    <property type="protein sequence ID" value="KAA1137000.1"/>
    <property type="molecule type" value="Genomic_DNA"/>
</dbReference>
<organism evidence="2 3">
    <name type="scientific">Puccinia graminis f. sp. tritici</name>
    <dbReference type="NCBI Taxonomy" id="56615"/>
    <lineage>
        <taxon>Eukaryota</taxon>
        <taxon>Fungi</taxon>
        <taxon>Dikarya</taxon>
        <taxon>Basidiomycota</taxon>
        <taxon>Pucciniomycotina</taxon>
        <taxon>Pucciniomycetes</taxon>
        <taxon>Pucciniales</taxon>
        <taxon>Pucciniaceae</taxon>
        <taxon>Puccinia</taxon>
    </lineage>
</organism>
<proteinExistence type="predicted"/>